<evidence type="ECO:0000256" key="1">
    <source>
        <dbReference type="ARBA" id="ARBA00007835"/>
    </source>
</evidence>
<sequence>LSNSSTSSSASMVATWVGLVLIFFHIALNAKVDSERVKELRACWRSDLNYLYLTDTKCPETVLSNEVARARFEEATHSVGWSFLEIETRKYASNEQQAYAAGVLEGKLTQSLILKHWKNTIAGYCYTAGQYCDALYAYLNENLKFMRRQIALYPGDPFWVQVNLMLIQLAGLEDGYYGTITAPHVDIRPFGFLLFQLFGDLADLEAKLKRPEHLPKLRFGCSALIVPIPEKQELFFSHVTWTGYQTMLRIQKLYKFTYHLHRGYSLVPGYGISMSSYPGVLLSIDDFYITTAGIAVTETTFSNGNKSSYDYIDSKSTVLSWIRVMVANRLAHSAKHWTMIYSKLHSGTYTNQWMIVDYNNIPSDMKTFSYTDVLYVMEEMPGYFEAKDMTSVLYTQGYWPSYNIPYFPTIFNITGTADEVKLYGDWFTYDKHPRALIFKRDWHSVVDLESLLRLMRYNDFKKDPLSACNCTPPYSAENAISARNDLNDKNGIYPFKALGFRSHGGTDVKATNVEMALRLQFVAISGPTYDTQPPFQWSKTEWQNKISHFGHPDLFAFPPVTHKWKSI</sequence>
<dbReference type="GO" id="GO:0009395">
    <property type="term" value="P:phospholipid catabolic process"/>
    <property type="evidence" value="ECO:0007669"/>
    <property type="project" value="TreeGrafter"/>
</dbReference>
<accession>A0A0V0SH49</accession>
<evidence type="ECO:0000313" key="8">
    <source>
        <dbReference type="EMBL" id="KRX25979.1"/>
    </source>
</evidence>
<keyword evidence="5 7" id="KW-0443">Lipid metabolism</keyword>
<comment type="function">
    <text evidence="7">Putative phospholipase.</text>
</comment>
<comment type="similarity">
    <text evidence="1 7">Belongs to the phospholipase B-like family.</text>
</comment>
<evidence type="ECO:0000256" key="7">
    <source>
        <dbReference type="RuleBase" id="RU364138"/>
    </source>
</evidence>
<name>A0A0V0SH49_9BILA</name>
<dbReference type="GO" id="GO:0005576">
    <property type="term" value="C:extracellular region"/>
    <property type="evidence" value="ECO:0007669"/>
    <property type="project" value="TreeGrafter"/>
</dbReference>
<proteinExistence type="inferred from homology"/>
<evidence type="ECO:0000256" key="3">
    <source>
        <dbReference type="ARBA" id="ARBA00022801"/>
    </source>
</evidence>
<dbReference type="Proteomes" id="UP000054630">
    <property type="component" value="Unassembled WGS sequence"/>
</dbReference>
<evidence type="ECO:0000256" key="5">
    <source>
        <dbReference type="ARBA" id="ARBA00023098"/>
    </source>
</evidence>
<keyword evidence="3 7" id="KW-0378">Hydrolase</keyword>
<evidence type="ECO:0000256" key="6">
    <source>
        <dbReference type="ARBA" id="ARBA00023180"/>
    </source>
</evidence>
<reference evidence="8 9" key="1">
    <citation type="submission" date="2015-01" db="EMBL/GenBank/DDBJ databases">
        <title>Evolution of Trichinella species and genotypes.</title>
        <authorList>
            <person name="Korhonen P.K."/>
            <person name="Edoardo P."/>
            <person name="Giuseppe L.R."/>
            <person name="Gasser R.B."/>
        </authorList>
    </citation>
    <scope>NUCLEOTIDE SEQUENCE [LARGE SCALE GENOMIC DNA]</scope>
    <source>
        <strain evidence="8">ISS37</strain>
    </source>
</reference>
<organism evidence="8 9">
    <name type="scientific">Trichinella nelsoni</name>
    <dbReference type="NCBI Taxonomy" id="6336"/>
    <lineage>
        <taxon>Eukaryota</taxon>
        <taxon>Metazoa</taxon>
        <taxon>Ecdysozoa</taxon>
        <taxon>Nematoda</taxon>
        <taxon>Enoplea</taxon>
        <taxon>Dorylaimia</taxon>
        <taxon>Trichinellida</taxon>
        <taxon>Trichinellidae</taxon>
        <taxon>Trichinella</taxon>
    </lineage>
</organism>
<evidence type="ECO:0000313" key="9">
    <source>
        <dbReference type="Proteomes" id="UP000054630"/>
    </source>
</evidence>
<dbReference type="InterPro" id="IPR007000">
    <property type="entry name" value="PLipase_B-like"/>
</dbReference>
<dbReference type="EMBL" id="JYDL01000009">
    <property type="protein sequence ID" value="KRX25979.1"/>
    <property type="molecule type" value="Genomic_DNA"/>
</dbReference>
<feature type="non-terminal residue" evidence="8">
    <location>
        <position position="1"/>
    </location>
</feature>
<keyword evidence="9" id="KW-1185">Reference proteome</keyword>
<keyword evidence="2" id="KW-0732">Signal</keyword>
<dbReference type="EC" id="3.1.1.-" evidence="7"/>
<keyword evidence="6" id="KW-0325">Glycoprotein</keyword>
<dbReference type="PANTHER" id="PTHR12370:SF3">
    <property type="entry name" value="PHOSPHOLIPASE B-LIKE 2-RELATED"/>
    <property type="match status" value="1"/>
</dbReference>
<dbReference type="Pfam" id="PF04916">
    <property type="entry name" value="Phospholip_B"/>
    <property type="match status" value="1"/>
</dbReference>
<comment type="caution">
    <text evidence="8">The sequence shown here is derived from an EMBL/GenBank/DDBJ whole genome shotgun (WGS) entry which is preliminary data.</text>
</comment>
<gene>
    <name evidence="8" type="primary">Plbd2</name>
    <name evidence="8" type="ORF">T07_3470</name>
</gene>
<keyword evidence="4 7" id="KW-0442">Lipid degradation</keyword>
<evidence type="ECO:0000256" key="2">
    <source>
        <dbReference type="ARBA" id="ARBA00022729"/>
    </source>
</evidence>
<dbReference type="Gene3D" id="3.60.60.30">
    <property type="match status" value="1"/>
</dbReference>
<evidence type="ECO:0000256" key="4">
    <source>
        <dbReference type="ARBA" id="ARBA00022963"/>
    </source>
</evidence>
<dbReference type="OrthoDB" id="443524at2759"/>
<dbReference type="GO" id="GO:0004620">
    <property type="term" value="F:phospholipase activity"/>
    <property type="evidence" value="ECO:0007669"/>
    <property type="project" value="InterPro"/>
</dbReference>
<dbReference type="STRING" id="6336.A0A0V0SH49"/>
<protein>
    <recommendedName>
        <fullName evidence="7">Phospholipase B-like</fullName>
        <ecNumber evidence="7">3.1.1.-</ecNumber>
    </recommendedName>
</protein>
<dbReference type="AlphaFoldDB" id="A0A0V0SH49"/>
<dbReference type="PANTHER" id="PTHR12370">
    <property type="entry name" value="PHOSPHOLIPASE B-RELATED"/>
    <property type="match status" value="1"/>
</dbReference>